<feature type="signal peptide" evidence="3">
    <location>
        <begin position="1"/>
        <end position="20"/>
    </location>
</feature>
<proteinExistence type="inferred from homology"/>
<keyword evidence="5" id="KW-1185">Reference proteome</keyword>
<comment type="caution">
    <text evidence="4">The sequence shown here is derived from an EMBL/GenBank/DDBJ whole genome shotgun (WGS) entry which is preliminary data.</text>
</comment>
<feature type="chain" id="PRO_5040472400" description="Altered inheritance of mitochondria protein 6" evidence="3">
    <location>
        <begin position="21"/>
        <end position="312"/>
    </location>
</feature>
<dbReference type="InterPro" id="IPR017946">
    <property type="entry name" value="PLC-like_Pdiesterase_TIM-brl"/>
</dbReference>
<dbReference type="EMBL" id="MU151069">
    <property type="protein sequence ID" value="KAF9452694.1"/>
    <property type="molecule type" value="Genomic_DNA"/>
</dbReference>
<evidence type="ECO:0000313" key="5">
    <source>
        <dbReference type="Proteomes" id="UP000807342"/>
    </source>
</evidence>
<dbReference type="GO" id="GO:0008081">
    <property type="term" value="F:phosphoric diester hydrolase activity"/>
    <property type="evidence" value="ECO:0007669"/>
    <property type="project" value="InterPro"/>
</dbReference>
<dbReference type="InterPro" id="IPR051236">
    <property type="entry name" value="HAT_RTT109-like"/>
</dbReference>
<reference evidence="4" key="1">
    <citation type="submission" date="2020-11" db="EMBL/GenBank/DDBJ databases">
        <authorList>
            <consortium name="DOE Joint Genome Institute"/>
            <person name="Ahrendt S."/>
            <person name="Riley R."/>
            <person name="Andreopoulos W."/>
            <person name="Labutti K."/>
            <person name="Pangilinan J."/>
            <person name="Ruiz-Duenas F.J."/>
            <person name="Barrasa J.M."/>
            <person name="Sanchez-Garcia M."/>
            <person name="Camarero S."/>
            <person name="Miyauchi S."/>
            <person name="Serrano A."/>
            <person name="Linde D."/>
            <person name="Babiker R."/>
            <person name="Drula E."/>
            <person name="Ayuso-Fernandez I."/>
            <person name="Pacheco R."/>
            <person name="Padilla G."/>
            <person name="Ferreira P."/>
            <person name="Barriuso J."/>
            <person name="Kellner H."/>
            <person name="Castanera R."/>
            <person name="Alfaro M."/>
            <person name="Ramirez L."/>
            <person name="Pisabarro A.G."/>
            <person name="Kuo A."/>
            <person name="Tritt A."/>
            <person name="Lipzen A."/>
            <person name="He G."/>
            <person name="Yan M."/>
            <person name="Ng V."/>
            <person name="Cullen D."/>
            <person name="Martin F."/>
            <person name="Rosso M.-N."/>
            <person name="Henrissat B."/>
            <person name="Hibbett D."/>
            <person name="Martinez A.T."/>
            <person name="Grigoriev I.V."/>
        </authorList>
    </citation>
    <scope>NUCLEOTIDE SEQUENCE</scope>
    <source>
        <strain evidence="4">MF-IS2</strain>
    </source>
</reference>
<gene>
    <name evidence="4" type="ORF">P691DRAFT_721502</name>
</gene>
<dbReference type="OrthoDB" id="4153866at2759"/>
<protein>
    <recommendedName>
        <fullName evidence="2">Altered inheritance of mitochondria protein 6</fullName>
    </recommendedName>
</protein>
<dbReference type="SUPFAM" id="SSF51695">
    <property type="entry name" value="PLC-like phosphodiesterases"/>
    <property type="match status" value="1"/>
</dbReference>
<sequence>MVVFSHPLLVLVSSFAVVIAQPSILQDISHLESSHSNLLQYPTQLTQNIVPKAIHSHNDYWRDVPLLTAVSLGVASVEADVWLFNGQLFIGHEPAALITQRTFDSLYIQPLLSMLDQQNPKTVFTQAANLSTPNGVFDTSSGTPLQLLVDIKTDGEAAMPFVLRALEPLRSKGYLTTFDNGVLKPSAVTVVGTGNTPLDAVLALAPRDYFFDAPLTGLGTNPANATWSPNIAPIASTDYQVAVGWDGINDITDTQKQTINNLISTAHGLGIKARFWDTPGWPIFAREKIWQQLVDSGADWLNADDLEAASKF</sequence>
<dbReference type="PANTHER" id="PTHR31571:SF1">
    <property type="entry name" value="ALTERED INHERITANCE OF MITOCHONDRIA PROTEIN 6"/>
    <property type="match status" value="1"/>
</dbReference>
<dbReference type="AlphaFoldDB" id="A0A9P6C8Z0"/>
<dbReference type="PANTHER" id="PTHR31571">
    <property type="entry name" value="ALTERED INHERITANCE OF MITOCHONDRIA PROTEIN 6"/>
    <property type="match status" value="1"/>
</dbReference>
<evidence type="ECO:0000313" key="4">
    <source>
        <dbReference type="EMBL" id="KAF9452694.1"/>
    </source>
</evidence>
<accession>A0A9P6C8Z0</accession>
<name>A0A9P6C8Z0_9AGAR</name>
<dbReference type="GO" id="GO:0006629">
    <property type="term" value="P:lipid metabolic process"/>
    <property type="evidence" value="ECO:0007669"/>
    <property type="project" value="InterPro"/>
</dbReference>
<evidence type="ECO:0000256" key="2">
    <source>
        <dbReference type="ARBA" id="ARBA00014286"/>
    </source>
</evidence>
<keyword evidence="3" id="KW-0732">Signal</keyword>
<organism evidence="4 5">
    <name type="scientific">Macrolepiota fuliginosa MF-IS2</name>
    <dbReference type="NCBI Taxonomy" id="1400762"/>
    <lineage>
        <taxon>Eukaryota</taxon>
        <taxon>Fungi</taxon>
        <taxon>Dikarya</taxon>
        <taxon>Basidiomycota</taxon>
        <taxon>Agaricomycotina</taxon>
        <taxon>Agaricomycetes</taxon>
        <taxon>Agaricomycetidae</taxon>
        <taxon>Agaricales</taxon>
        <taxon>Agaricineae</taxon>
        <taxon>Agaricaceae</taxon>
        <taxon>Macrolepiota</taxon>
    </lineage>
</organism>
<dbReference type="CDD" id="cd08577">
    <property type="entry name" value="PI-PLCc_GDPD_SF_unchar3"/>
    <property type="match status" value="1"/>
</dbReference>
<dbReference type="Proteomes" id="UP000807342">
    <property type="component" value="Unassembled WGS sequence"/>
</dbReference>
<evidence type="ECO:0000256" key="1">
    <source>
        <dbReference type="ARBA" id="ARBA00008858"/>
    </source>
</evidence>
<dbReference type="InterPro" id="IPR039559">
    <property type="entry name" value="AIM6_PI-PLC-like_dom"/>
</dbReference>
<comment type="similarity">
    <text evidence="1">Belongs to the AIM6 family.</text>
</comment>
<evidence type="ECO:0000256" key="3">
    <source>
        <dbReference type="SAM" id="SignalP"/>
    </source>
</evidence>